<evidence type="ECO:0000313" key="2">
    <source>
        <dbReference type="EMBL" id="MBH5144821.1"/>
    </source>
</evidence>
<feature type="compositionally biased region" description="Low complexity" evidence="1">
    <location>
        <begin position="80"/>
        <end position="89"/>
    </location>
</feature>
<evidence type="ECO:0000313" key="3">
    <source>
        <dbReference type="Proteomes" id="UP000627573"/>
    </source>
</evidence>
<evidence type="ECO:0000256" key="1">
    <source>
        <dbReference type="SAM" id="MobiDB-lite"/>
    </source>
</evidence>
<accession>A0A8I1A0E1</accession>
<feature type="region of interest" description="Disordered" evidence="1">
    <location>
        <begin position="80"/>
        <end position="112"/>
    </location>
</feature>
<name>A0A8I1A0E1_RHOER</name>
<comment type="caution">
    <text evidence="2">The sequence shown here is derived from an EMBL/GenBank/DDBJ whole genome shotgun (WGS) entry which is preliminary data.</text>
</comment>
<organism evidence="2 3">
    <name type="scientific">Rhodococcus erythropolis</name>
    <name type="common">Arthrobacter picolinophilus</name>
    <dbReference type="NCBI Taxonomy" id="1833"/>
    <lineage>
        <taxon>Bacteria</taxon>
        <taxon>Bacillati</taxon>
        <taxon>Actinomycetota</taxon>
        <taxon>Actinomycetes</taxon>
        <taxon>Mycobacteriales</taxon>
        <taxon>Nocardiaceae</taxon>
        <taxon>Rhodococcus</taxon>
        <taxon>Rhodococcus erythropolis group</taxon>
    </lineage>
</organism>
<keyword evidence="3" id="KW-1185">Reference proteome</keyword>
<reference evidence="2 3" key="1">
    <citation type="submission" date="2020-12" db="EMBL/GenBank/DDBJ databases">
        <title>Draft genome sequence of furan degrading bacterial strain FUR100.</title>
        <authorList>
            <person name="Woiski C."/>
        </authorList>
    </citation>
    <scope>NUCLEOTIDE SEQUENCE [LARGE SCALE GENOMIC DNA]</scope>
    <source>
        <strain evidence="2 3">FUR100</strain>
    </source>
</reference>
<dbReference type="EMBL" id="JAECSB010000069">
    <property type="protein sequence ID" value="MBH5144821.1"/>
    <property type="molecule type" value="Genomic_DNA"/>
</dbReference>
<sequence>MTTVHVRANQTTVDWAEGAEFVCERTPFVDNLIKHGGLTELELALSAADVAGLGRGPLDALNAASDPSKPYVQYAEGGVVDAQDAVPDADAVEDTDPGTEPPKAPRTRRKSS</sequence>
<dbReference type="AlphaFoldDB" id="A0A8I1A0E1"/>
<proteinExistence type="predicted"/>
<gene>
    <name evidence="2" type="ORF">I3517_19660</name>
</gene>
<dbReference type="RefSeq" id="WP_197941457.1">
    <property type="nucleotide sequence ID" value="NZ_JAECSB010000069.1"/>
</dbReference>
<dbReference type="Proteomes" id="UP000627573">
    <property type="component" value="Unassembled WGS sequence"/>
</dbReference>
<protein>
    <submittedName>
        <fullName evidence="2">Uncharacterized protein</fullName>
    </submittedName>
</protein>